<feature type="region of interest" description="Disordered" evidence="1">
    <location>
        <begin position="183"/>
        <end position="209"/>
    </location>
</feature>
<proteinExistence type="predicted"/>
<dbReference type="OrthoDB" id="5180161at2"/>
<gene>
    <name evidence="2" type="ORF">FL583_00290</name>
</gene>
<dbReference type="AlphaFoldDB" id="A0A545B1N5"/>
<dbReference type="RefSeq" id="WP_142702373.1">
    <property type="nucleotide sequence ID" value="NZ_VIRS01000001.1"/>
</dbReference>
<organism evidence="2 3">
    <name type="scientific">Cryptosporangium phraense</name>
    <dbReference type="NCBI Taxonomy" id="2593070"/>
    <lineage>
        <taxon>Bacteria</taxon>
        <taxon>Bacillati</taxon>
        <taxon>Actinomycetota</taxon>
        <taxon>Actinomycetes</taxon>
        <taxon>Cryptosporangiales</taxon>
        <taxon>Cryptosporangiaceae</taxon>
        <taxon>Cryptosporangium</taxon>
    </lineage>
</organism>
<evidence type="ECO:0000256" key="1">
    <source>
        <dbReference type="SAM" id="MobiDB-lite"/>
    </source>
</evidence>
<dbReference type="Proteomes" id="UP000317982">
    <property type="component" value="Unassembled WGS sequence"/>
</dbReference>
<evidence type="ECO:0000313" key="2">
    <source>
        <dbReference type="EMBL" id="TQS46755.1"/>
    </source>
</evidence>
<evidence type="ECO:0008006" key="4">
    <source>
        <dbReference type="Google" id="ProtNLM"/>
    </source>
</evidence>
<name>A0A545B1N5_9ACTN</name>
<keyword evidence="3" id="KW-1185">Reference proteome</keyword>
<reference evidence="2 3" key="1">
    <citation type="submission" date="2019-07" db="EMBL/GenBank/DDBJ databases">
        <title>Cryptosporangium phraense sp. nov., isolated from plant litter.</title>
        <authorList>
            <person name="Suriyachadkun C."/>
        </authorList>
    </citation>
    <scope>NUCLEOTIDE SEQUENCE [LARGE SCALE GENOMIC DNA]</scope>
    <source>
        <strain evidence="2 3">A-T 5661</strain>
    </source>
</reference>
<evidence type="ECO:0000313" key="3">
    <source>
        <dbReference type="Proteomes" id="UP000317982"/>
    </source>
</evidence>
<accession>A0A545B1N5</accession>
<dbReference type="InParanoid" id="A0A545B1N5"/>
<dbReference type="EMBL" id="VIRS01000001">
    <property type="protein sequence ID" value="TQS46755.1"/>
    <property type="molecule type" value="Genomic_DNA"/>
</dbReference>
<comment type="caution">
    <text evidence="2">The sequence shown here is derived from an EMBL/GenBank/DDBJ whole genome shotgun (WGS) entry which is preliminary data.</text>
</comment>
<protein>
    <recommendedName>
        <fullName evidence="4">Tetratricopeptide repeat protein</fullName>
    </recommendedName>
</protein>
<sequence>MPDADLLRHAAACYHTAGQPAEAARCLALAGAHRQAGDEFAELGLDRAAADQYVLAGEPELAGWRLVHHAGDPSAARAVLAATDGHSAVRRAVVLTRCDVAEGVRRPPLLDTFRAVCALLSGADATAEARQAEEWAIALAEQTRRYDQAALVFAAAVRGGRWGAVDRWAEWSRRVLRTELTLPPLPSAPADARPPEEIDPMDVTGPLSL</sequence>